<dbReference type="AlphaFoldDB" id="A0AAI8C3B6"/>
<dbReference type="Pfam" id="PF20459">
    <property type="entry name" value="DUF6712"/>
    <property type="match status" value="2"/>
</dbReference>
<dbReference type="EMBL" id="CP013690">
    <property type="protein sequence ID" value="ALU25271.1"/>
    <property type="molecule type" value="Genomic_DNA"/>
</dbReference>
<dbReference type="RefSeq" id="WP_058699127.1">
    <property type="nucleotide sequence ID" value="NZ_CP013690.1"/>
</dbReference>
<dbReference type="InterPro" id="IPR046558">
    <property type="entry name" value="DUF6712"/>
</dbReference>
<dbReference type="Proteomes" id="UP000069030">
    <property type="component" value="Chromosome"/>
</dbReference>
<evidence type="ECO:0000313" key="2">
    <source>
        <dbReference type="Proteomes" id="UP000069030"/>
    </source>
</evidence>
<organism evidence="1 2">
    <name type="scientific">Myroides odoratimimus</name>
    <dbReference type="NCBI Taxonomy" id="76832"/>
    <lineage>
        <taxon>Bacteria</taxon>
        <taxon>Pseudomonadati</taxon>
        <taxon>Bacteroidota</taxon>
        <taxon>Flavobacteriia</taxon>
        <taxon>Flavobacteriales</taxon>
        <taxon>Flavobacteriaceae</taxon>
        <taxon>Myroides</taxon>
    </lineage>
</organism>
<protein>
    <submittedName>
        <fullName evidence="1">Uncharacterized protein</fullName>
    </submittedName>
</protein>
<name>A0AAI8C3B6_9FLAO</name>
<accession>A0AAI8C3B6</accession>
<reference evidence="1 2" key="1">
    <citation type="journal article" date="2016" name="J. Zhejiang Univ. Sci. B">
        <title>Antibiotic resistance mechanisms of Myroides sp.</title>
        <authorList>
            <person name="Hu S."/>
            <person name="Yuan S."/>
            <person name="Qu H."/>
            <person name="Jiang T."/>
            <person name="Zhou Y."/>
            <person name="Wang M."/>
            <person name="Ming D."/>
        </authorList>
    </citation>
    <scope>NUCLEOTIDE SEQUENCE [LARGE SCALE GENOMIC DNA]</scope>
    <source>
        <strain evidence="1 2">PR63039</strain>
    </source>
</reference>
<proteinExistence type="predicted"/>
<dbReference type="KEGG" id="mod:AS202_03460"/>
<sequence length="308" mass="35349">MILDNQDLQKYISISPNFDFKPFLIHIPKALRTYVKRYVGNLYQELEKAESEVEHTDIKTQAKELIDTAVANFAFLLYTPYISVSMDSSGLYIVKTDKRDPISNNQLNDIRRELLRSGHEAMDELLELLEVNADVFPYWHNHYSTIYRDSLVYSTSEFNKYFNIMNSRQTFLSLKPSIINIEDKVVKTSFTADYIDSLKGTVTGVNKQIKEYLQKAIVHGTIAKVYSEGVYEITPSSIVLKFDLLDYERKQVATLTEQMKNAISSHTDDMNNYLKLAYSLAEGIDDALIEKDSTKGYKPIITKSIIGI</sequence>
<evidence type="ECO:0000313" key="1">
    <source>
        <dbReference type="EMBL" id="ALU25271.1"/>
    </source>
</evidence>
<gene>
    <name evidence="1" type="ORF">AS202_03460</name>
</gene>